<dbReference type="EMBL" id="PKLZ01000018">
    <property type="protein sequence ID" value="PLW81043.1"/>
    <property type="molecule type" value="Genomic_DNA"/>
</dbReference>
<dbReference type="InterPro" id="IPR029069">
    <property type="entry name" value="HotDog_dom_sf"/>
</dbReference>
<evidence type="ECO:0000313" key="2">
    <source>
        <dbReference type="Proteomes" id="UP000234845"/>
    </source>
</evidence>
<organism evidence="1 2">
    <name type="scientific">Kineobactrum sediminis</name>
    <dbReference type="NCBI Taxonomy" id="1905677"/>
    <lineage>
        <taxon>Bacteria</taxon>
        <taxon>Pseudomonadati</taxon>
        <taxon>Pseudomonadota</taxon>
        <taxon>Gammaproteobacteria</taxon>
        <taxon>Cellvibrionales</taxon>
        <taxon>Halieaceae</taxon>
        <taxon>Kineobactrum</taxon>
    </lineage>
</organism>
<dbReference type="Proteomes" id="UP000234845">
    <property type="component" value="Unassembled WGS sequence"/>
</dbReference>
<sequence>MTTNLATAELRVGALLPVSEIPVTTSLVTCGALATRDFEKVHHDKVFAQASGMPDVYMNILTTQGLTEAYLRDWCGPDAVFRKLSIRLGAPNIPGTTMTFSGTVKSCADGTVEVEVRGENSQWGTHVTALATIALVV</sequence>
<comment type="caution">
    <text evidence="1">The sequence shown here is derived from an EMBL/GenBank/DDBJ whole genome shotgun (WGS) entry which is preliminary data.</text>
</comment>
<dbReference type="Gene3D" id="3.10.129.10">
    <property type="entry name" value="Hotdog Thioesterase"/>
    <property type="match status" value="1"/>
</dbReference>
<dbReference type="RefSeq" id="WP_101522896.1">
    <property type="nucleotide sequence ID" value="NZ_PKLZ01000018.1"/>
</dbReference>
<gene>
    <name evidence="1" type="ORF">CWI75_17870</name>
</gene>
<evidence type="ECO:0000313" key="1">
    <source>
        <dbReference type="EMBL" id="PLW81043.1"/>
    </source>
</evidence>
<name>A0A2N5XY13_9GAMM</name>
<proteinExistence type="predicted"/>
<accession>A0A2N5XY13</accession>
<keyword evidence="2" id="KW-1185">Reference proteome</keyword>
<protein>
    <submittedName>
        <fullName evidence="1">Acyl dehydratase</fullName>
    </submittedName>
</protein>
<dbReference type="SUPFAM" id="SSF54637">
    <property type="entry name" value="Thioesterase/thiol ester dehydrase-isomerase"/>
    <property type="match status" value="1"/>
</dbReference>
<dbReference type="AlphaFoldDB" id="A0A2N5XY13"/>
<reference evidence="2" key="1">
    <citation type="submission" date="2017-11" db="EMBL/GenBank/DDBJ databases">
        <title>The draft genome sequence of Chromatocurvus sp. F02.</title>
        <authorList>
            <person name="Du Z.-J."/>
            <person name="Chang Y.-Q."/>
        </authorList>
    </citation>
    <scope>NUCLEOTIDE SEQUENCE [LARGE SCALE GENOMIC DNA]</scope>
    <source>
        <strain evidence="2">F02</strain>
    </source>
</reference>
<dbReference type="OrthoDB" id="9774179at2"/>